<name>A0A1H4TA37_9BACT</name>
<dbReference type="EMBL" id="FNSD01000001">
    <property type="protein sequence ID" value="SEC53306.1"/>
    <property type="molecule type" value="Genomic_DNA"/>
</dbReference>
<dbReference type="AlphaFoldDB" id="A0A1H4TA37"/>
<proteinExistence type="predicted"/>
<dbReference type="InterPro" id="IPR001173">
    <property type="entry name" value="Glyco_trans_2-like"/>
</dbReference>
<dbReference type="SUPFAM" id="SSF53448">
    <property type="entry name" value="Nucleotide-diphospho-sugar transferases"/>
    <property type="match status" value="1"/>
</dbReference>
<evidence type="ECO:0000259" key="1">
    <source>
        <dbReference type="Pfam" id="PF00535"/>
    </source>
</evidence>
<evidence type="ECO:0000313" key="3">
    <source>
        <dbReference type="Proteomes" id="UP000182409"/>
    </source>
</evidence>
<feature type="domain" description="Glycosyltransferase 2-like" evidence="1">
    <location>
        <begin position="13"/>
        <end position="110"/>
    </location>
</feature>
<sequence length="263" mass="29192">MEMTSQAILPCTLVVPCYNEELRFREDAFSAFLAAEPDVTLLFVNDGSRDGTLARLQAFCAAHAGRCDVLDVQPNGGKGEAVRRGMLHALLTAANGSLVGFWDADLATPLDAYDDFRLILETLPEIEMVFGSRIQLLGRHVSRNPMRHYAGRVFATTVSVVLGLPIYDSQCGAKVFRVSGVLREVMARPFVSRWIFDVEVLARFLAVWRAGSVHPETRIYELPLKVWIDVPGSKVHFSDFVRSFTDLIKIRGSFPPGHGPKGR</sequence>
<dbReference type="RefSeq" id="WP_083350637.1">
    <property type="nucleotide sequence ID" value="NZ_FNSD01000001.1"/>
</dbReference>
<dbReference type="Pfam" id="PF00535">
    <property type="entry name" value="Glycos_transf_2"/>
    <property type="match status" value="1"/>
</dbReference>
<dbReference type="GO" id="GO:0016740">
    <property type="term" value="F:transferase activity"/>
    <property type="evidence" value="ECO:0007669"/>
    <property type="project" value="UniProtKB-KW"/>
</dbReference>
<reference evidence="2 3" key="1">
    <citation type="submission" date="2016-10" db="EMBL/GenBank/DDBJ databases">
        <authorList>
            <person name="de Groot N.N."/>
        </authorList>
    </citation>
    <scope>NUCLEOTIDE SEQUENCE [LARGE SCALE GENOMIC DNA]</scope>
    <source>
        <strain evidence="2 3">AB35.6</strain>
    </source>
</reference>
<dbReference type="PANTHER" id="PTHR10859">
    <property type="entry name" value="GLYCOSYL TRANSFERASE"/>
    <property type="match status" value="1"/>
</dbReference>
<protein>
    <submittedName>
        <fullName evidence="2">Glycosyltransferase involved in cell wall bisynthesis</fullName>
    </submittedName>
</protein>
<dbReference type="PANTHER" id="PTHR10859:SF91">
    <property type="entry name" value="DOLICHYL-PHOSPHATE BETA-GLUCOSYLTRANSFERASE"/>
    <property type="match status" value="1"/>
</dbReference>
<dbReference type="Proteomes" id="UP000182409">
    <property type="component" value="Unassembled WGS sequence"/>
</dbReference>
<evidence type="ECO:0000313" key="2">
    <source>
        <dbReference type="EMBL" id="SEC53306.1"/>
    </source>
</evidence>
<accession>A0A1H4TA37</accession>
<dbReference type="InterPro" id="IPR029044">
    <property type="entry name" value="Nucleotide-diphossugar_trans"/>
</dbReference>
<organism evidence="2 3">
    <name type="scientific">Terriglobus roseus</name>
    <dbReference type="NCBI Taxonomy" id="392734"/>
    <lineage>
        <taxon>Bacteria</taxon>
        <taxon>Pseudomonadati</taxon>
        <taxon>Acidobacteriota</taxon>
        <taxon>Terriglobia</taxon>
        <taxon>Terriglobales</taxon>
        <taxon>Acidobacteriaceae</taxon>
        <taxon>Terriglobus</taxon>
    </lineage>
</organism>
<dbReference type="Gene3D" id="3.90.550.10">
    <property type="entry name" value="Spore Coat Polysaccharide Biosynthesis Protein SpsA, Chain A"/>
    <property type="match status" value="1"/>
</dbReference>
<dbReference type="GO" id="GO:0006487">
    <property type="term" value="P:protein N-linked glycosylation"/>
    <property type="evidence" value="ECO:0007669"/>
    <property type="project" value="TreeGrafter"/>
</dbReference>
<keyword evidence="2" id="KW-0808">Transferase</keyword>
<gene>
    <name evidence="2" type="ORF">SAMN05443244_3693</name>
</gene>
<dbReference type="OrthoDB" id="9810303at2"/>